<name>A0AAF0YNX4_9STAP</name>
<dbReference type="EMBL" id="CP136964">
    <property type="protein sequence ID" value="WOS95956.1"/>
    <property type="molecule type" value="Genomic_DNA"/>
</dbReference>
<dbReference type="GO" id="GO:0016491">
    <property type="term" value="F:oxidoreductase activity"/>
    <property type="evidence" value="ECO:0007669"/>
    <property type="project" value="UniProtKB-KW"/>
</dbReference>
<dbReference type="InterPro" id="IPR002347">
    <property type="entry name" value="SDR_fam"/>
</dbReference>
<dbReference type="KEGG" id="nmy:CJ229_007670"/>
<dbReference type="InterPro" id="IPR036291">
    <property type="entry name" value="NAD(P)-bd_dom_sf"/>
</dbReference>
<dbReference type="Proteomes" id="UP000243626">
    <property type="component" value="Chromosome"/>
</dbReference>
<sequence>MKKTYIITDALTAIGQRLAHELAKRGHNLILSGNDYNELEALHDELKSYSDAHHEVFLLEQAKEIDWLNMVDKIDSTYDGLNGVIFIHSIETEDNDVYNVSYDEFTEVMNEHVWGTYLGVRTLRNQLIEMKETKIINLVEPVREETFEHNLYYAVTGAIEGLTHAIQSELRKEDLNVYTLSYRPTERDASFNPNDDSAVGTIFKILDDEISNDNNETIIIH</sequence>
<proteinExistence type="inferred from homology"/>
<evidence type="ECO:0000256" key="2">
    <source>
        <dbReference type="ARBA" id="ARBA00023002"/>
    </source>
</evidence>
<dbReference type="PANTHER" id="PTHR43639:SF1">
    <property type="entry name" value="SHORT-CHAIN DEHYDROGENASE_REDUCTASE FAMILY PROTEIN"/>
    <property type="match status" value="1"/>
</dbReference>
<keyword evidence="2" id="KW-0560">Oxidoreductase</keyword>
<comment type="similarity">
    <text evidence="1">Belongs to the short-chain dehydrogenases/reductases (SDR) family.</text>
</comment>
<evidence type="ECO:0000313" key="4">
    <source>
        <dbReference type="Proteomes" id="UP000243626"/>
    </source>
</evidence>
<keyword evidence="4" id="KW-1185">Reference proteome</keyword>
<accession>A0AAF0YNX4</accession>
<reference evidence="4" key="1">
    <citation type="submission" date="2017-09" db="EMBL/GenBank/DDBJ databases">
        <title>Bacterial strain isolated from the female urinary microbiota.</title>
        <authorList>
            <person name="Thomas-White K."/>
            <person name="Kumar N."/>
            <person name="Forster S."/>
            <person name="Putonti C."/>
            <person name="Lawley T."/>
            <person name="Wolfe A.J."/>
        </authorList>
    </citation>
    <scope>NUCLEOTIDE SEQUENCE [LARGE SCALE GENOMIC DNA]</scope>
    <source>
        <strain evidence="4">UMB0959</strain>
    </source>
</reference>
<organism evidence="3 4">
    <name type="scientific">Nosocomiicoccus massiliensis</name>
    <dbReference type="NCBI Taxonomy" id="1232430"/>
    <lineage>
        <taxon>Bacteria</taxon>
        <taxon>Bacillati</taxon>
        <taxon>Bacillota</taxon>
        <taxon>Bacilli</taxon>
        <taxon>Bacillales</taxon>
        <taxon>Staphylococcaceae</taxon>
        <taxon>Nosocomiicoccus</taxon>
    </lineage>
</organism>
<dbReference type="AlphaFoldDB" id="A0AAF0YNX4"/>
<gene>
    <name evidence="3" type="ORF">CJ229_007670</name>
</gene>
<dbReference type="RefSeq" id="WP_102167887.1">
    <property type="nucleotide sequence ID" value="NZ_CP136964.1"/>
</dbReference>
<dbReference type="SUPFAM" id="SSF51735">
    <property type="entry name" value="NAD(P)-binding Rossmann-fold domains"/>
    <property type="match status" value="1"/>
</dbReference>
<evidence type="ECO:0000313" key="3">
    <source>
        <dbReference type="EMBL" id="WOS95956.1"/>
    </source>
</evidence>
<dbReference type="PANTHER" id="PTHR43639">
    <property type="entry name" value="OXIDOREDUCTASE, SHORT-CHAIN DEHYDROGENASE/REDUCTASE FAMILY (AFU_ORTHOLOGUE AFUA_5G02870)"/>
    <property type="match status" value="1"/>
</dbReference>
<evidence type="ECO:0000256" key="1">
    <source>
        <dbReference type="ARBA" id="ARBA00006484"/>
    </source>
</evidence>
<dbReference type="Gene3D" id="3.40.50.720">
    <property type="entry name" value="NAD(P)-binding Rossmann-like Domain"/>
    <property type="match status" value="1"/>
</dbReference>
<dbReference type="Pfam" id="PF00106">
    <property type="entry name" value="adh_short"/>
    <property type="match status" value="1"/>
</dbReference>
<protein>
    <submittedName>
        <fullName evidence="3">SDR family oxidoreductase</fullName>
    </submittedName>
</protein>